<name>A0ABQ8KAB3_9APHY</name>
<organism evidence="2 3">
    <name type="scientific">Rhodofomes roseus</name>
    <dbReference type="NCBI Taxonomy" id="34475"/>
    <lineage>
        <taxon>Eukaryota</taxon>
        <taxon>Fungi</taxon>
        <taxon>Dikarya</taxon>
        <taxon>Basidiomycota</taxon>
        <taxon>Agaricomycotina</taxon>
        <taxon>Agaricomycetes</taxon>
        <taxon>Polyporales</taxon>
        <taxon>Rhodofomes</taxon>
    </lineage>
</organism>
<evidence type="ECO:0008006" key="4">
    <source>
        <dbReference type="Google" id="ProtNLM"/>
    </source>
</evidence>
<dbReference type="EMBL" id="JADCUA010000015">
    <property type="protein sequence ID" value="KAH9834443.1"/>
    <property type="molecule type" value="Genomic_DNA"/>
</dbReference>
<evidence type="ECO:0000313" key="2">
    <source>
        <dbReference type="EMBL" id="KAH9834443.1"/>
    </source>
</evidence>
<dbReference type="Proteomes" id="UP000814176">
    <property type="component" value="Unassembled WGS sequence"/>
</dbReference>
<feature type="compositionally biased region" description="Low complexity" evidence="1">
    <location>
        <begin position="85"/>
        <end position="118"/>
    </location>
</feature>
<sequence>MTDLLLSSLKAGFSSLSLFVPMHTVVQDELSRPSVIKSSVYEDTALKVVTRNTSPELKETDETNGQLLEADALFDWAKWEHDSTPESSSSGGQSPPSVRLTEASSASASGSPPGTAPACLPPQPADGPSREPPASSIYRRAAQGWPEAQEGGFSSPAHLRNGSAQRIAPQAKPTHRERSEVTCTYTSEDGQKCGEHAVAEHLWDHVRQAHGFQDLVQPESAPHTVQCSWDGCAFRAMKEEVVEHWWEVHHGSLADDKDDQAQGIVLAAKQVRCRSSANHGDRRAFMQQSQLLRHLRDTHWEFGTWCDCCGKRRRGDTLGKGARDHLKTCLERFMRTHHFEDPARRKRRAAHLPQPTFGGEDFAASSSQASEEYSWFDYEAWDAGSGAASGAGKEVEDRWKTTHKGGLSEEHKAGRRTLTSVVRPRTYPDGDESVFVSHPTTLGT</sequence>
<dbReference type="GeneID" id="72002399"/>
<evidence type="ECO:0000313" key="3">
    <source>
        <dbReference type="Proteomes" id="UP000814176"/>
    </source>
</evidence>
<accession>A0ABQ8KAB3</accession>
<feature type="compositionally biased region" description="Basic and acidic residues" evidence="1">
    <location>
        <begin position="393"/>
        <end position="412"/>
    </location>
</feature>
<reference evidence="2 3" key="1">
    <citation type="journal article" date="2021" name="Environ. Microbiol.">
        <title>Gene family expansions and transcriptome signatures uncover fungal adaptations to wood decay.</title>
        <authorList>
            <person name="Hage H."/>
            <person name="Miyauchi S."/>
            <person name="Viragh M."/>
            <person name="Drula E."/>
            <person name="Min B."/>
            <person name="Chaduli D."/>
            <person name="Navarro D."/>
            <person name="Favel A."/>
            <person name="Norest M."/>
            <person name="Lesage-Meessen L."/>
            <person name="Balint B."/>
            <person name="Merenyi Z."/>
            <person name="de Eugenio L."/>
            <person name="Morin E."/>
            <person name="Martinez A.T."/>
            <person name="Baldrian P."/>
            <person name="Stursova M."/>
            <person name="Martinez M.J."/>
            <person name="Novotny C."/>
            <person name="Magnuson J.K."/>
            <person name="Spatafora J.W."/>
            <person name="Maurice S."/>
            <person name="Pangilinan J."/>
            <person name="Andreopoulos W."/>
            <person name="LaButti K."/>
            <person name="Hundley H."/>
            <person name="Na H."/>
            <person name="Kuo A."/>
            <person name="Barry K."/>
            <person name="Lipzen A."/>
            <person name="Henrissat B."/>
            <person name="Riley R."/>
            <person name="Ahrendt S."/>
            <person name="Nagy L.G."/>
            <person name="Grigoriev I.V."/>
            <person name="Martin F."/>
            <person name="Rosso M.N."/>
        </authorList>
    </citation>
    <scope>NUCLEOTIDE SEQUENCE [LARGE SCALE GENOMIC DNA]</scope>
    <source>
        <strain evidence="2 3">CIRM-BRFM 1785</strain>
    </source>
</reference>
<comment type="caution">
    <text evidence="2">The sequence shown here is derived from an EMBL/GenBank/DDBJ whole genome shotgun (WGS) entry which is preliminary data.</text>
</comment>
<feature type="region of interest" description="Disordered" evidence="1">
    <location>
        <begin position="387"/>
        <end position="444"/>
    </location>
</feature>
<feature type="region of interest" description="Disordered" evidence="1">
    <location>
        <begin position="81"/>
        <end position="135"/>
    </location>
</feature>
<proteinExistence type="predicted"/>
<feature type="region of interest" description="Disordered" evidence="1">
    <location>
        <begin position="165"/>
        <end position="187"/>
    </location>
</feature>
<keyword evidence="3" id="KW-1185">Reference proteome</keyword>
<gene>
    <name evidence="2" type="ORF">C8Q71DRAFT_725032</name>
</gene>
<dbReference type="RefSeq" id="XP_047776974.1">
    <property type="nucleotide sequence ID" value="XM_047921667.1"/>
</dbReference>
<protein>
    <recommendedName>
        <fullName evidence="4">C2H2-type domain-containing protein</fullName>
    </recommendedName>
</protein>
<evidence type="ECO:0000256" key="1">
    <source>
        <dbReference type="SAM" id="MobiDB-lite"/>
    </source>
</evidence>